<dbReference type="Pfam" id="PF00445">
    <property type="entry name" value="Ribonuclease_T2"/>
    <property type="match status" value="1"/>
</dbReference>
<dbReference type="SUPFAM" id="SSF55895">
    <property type="entry name" value="Ribonuclease Rh-like"/>
    <property type="match status" value="1"/>
</dbReference>
<comment type="caution">
    <text evidence="3">The sequence shown here is derived from an EMBL/GenBank/DDBJ whole genome shotgun (WGS) entry which is preliminary data.</text>
</comment>
<dbReference type="VEuPathDB" id="FungiDB:AeMF1_001527"/>
<evidence type="ECO:0000313" key="4">
    <source>
        <dbReference type="Proteomes" id="UP000481153"/>
    </source>
</evidence>
<dbReference type="PANTHER" id="PTHR11240">
    <property type="entry name" value="RIBONUCLEASE T2"/>
    <property type="match status" value="1"/>
</dbReference>
<dbReference type="EMBL" id="VJMJ01000202">
    <property type="protein sequence ID" value="KAF0727065.1"/>
    <property type="molecule type" value="Genomic_DNA"/>
</dbReference>
<dbReference type="InterPro" id="IPR001568">
    <property type="entry name" value="RNase_T2-like"/>
</dbReference>
<proteinExistence type="inferred from homology"/>
<dbReference type="Gene3D" id="3.90.730.10">
    <property type="entry name" value="Ribonuclease T2-like"/>
    <property type="match status" value="1"/>
</dbReference>
<dbReference type="GO" id="GO:0033897">
    <property type="term" value="F:ribonuclease T2 activity"/>
    <property type="evidence" value="ECO:0007669"/>
    <property type="project" value="InterPro"/>
</dbReference>
<dbReference type="AlphaFoldDB" id="A0A6G0WIN9"/>
<evidence type="ECO:0000256" key="2">
    <source>
        <dbReference type="RuleBase" id="RU004328"/>
    </source>
</evidence>
<gene>
    <name evidence="3" type="ORF">Ae201684_014804</name>
</gene>
<dbReference type="InterPro" id="IPR036430">
    <property type="entry name" value="RNase_T2-like_sf"/>
</dbReference>
<keyword evidence="4" id="KW-1185">Reference proteome</keyword>
<organism evidence="3 4">
    <name type="scientific">Aphanomyces euteiches</name>
    <dbReference type="NCBI Taxonomy" id="100861"/>
    <lineage>
        <taxon>Eukaryota</taxon>
        <taxon>Sar</taxon>
        <taxon>Stramenopiles</taxon>
        <taxon>Oomycota</taxon>
        <taxon>Saprolegniomycetes</taxon>
        <taxon>Saprolegniales</taxon>
        <taxon>Verrucalvaceae</taxon>
        <taxon>Aphanomyces</taxon>
    </lineage>
</organism>
<dbReference type="PANTHER" id="PTHR11240:SF22">
    <property type="entry name" value="RIBONUCLEASE T2"/>
    <property type="match status" value="1"/>
</dbReference>
<sequence>MACGPTTTGGYPSFCGGSALTQSDIDQVGADSVAQYWPDVKTGGWTFIANEWKKHGTCSVLDQVSYIRAAINIETQLGTPSIISTNVGSSVSYSDLLNAYGAGNVALLCSGSDNALSEVRTCYDRAYNQISCPSSILNEDTCSQSDSISIYAF</sequence>
<evidence type="ECO:0000313" key="3">
    <source>
        <dbReference type="EMBL" id="KAF0727065.1"/>
    </source>
</evidence>
<name>A0A6G0WIN9_9STRA</name>
<evidence type="ECO:0000256" key="1">
    <source>
        <dbReference type="ARBA" id="ARBA00007469"/>
    </source>
</evidence>
<dbReference type="Proteomes" id="UP000481153">
    <property type="component" value="Unassembled WGS sequence"/>
</dbReference>
<comment type="similarity">
    <text evidence="1 2">Belongs to the RNase T2 family.</text>
</comment>
<protein>
    <submittedName>
        <fullName evidence="3">Uncharacterized protein</fullName>
    </submittedName>
</protein>
<reference evidence="3 4" key="1">
    <citation type="submission" date="2019-07" db="EMBL/GenBank/DDBJ databases">
        <title>Genomics analysis of Aphanomyces spp. identifies a new class of oomycete effector associated with host adaptation.</title>
        <authorList>
            <person name="Gaulin E."/>
        </authorList>
    </citation>
    <scope>NUCLEOTIDE SEQUENCE [LARGE SCALE GENOMIC DNA]</scope>
    <source>
        <strain evidence="3 4">ATCC 201684</strain>
    </source>
</reference>
<dbReference type="GO" id="GO:0003723">
    <property type="term" value="F:RNA binding"/>
    <property type="evidence" value="ECO:0007669"/>
    <property type="project" value="InterPro"/>
</dbReference>
<accession>A0A6G0WIN9</accession>